<dbReference type="InterPro" id="IPR006660">
    <property type="entry name" value="Arsenate_reductase-like"/>
</dbReference>
<dbReference type="Proteomes" id="UP001069145">
    <property type="component" value="Unassembled WGS sequence"/>
</dbReference>
<gene>
    <name evidence="4" type="ORF">ODY43_00115</name>
</gene>
<comment type="caution">
    <text evidence="4">The sequence shown here is derived from an EMBL/GenBank/DDBJ whole genome shotgun (WGS) entry which is preliminary data.</text>
</comment>
<evidence type="ECO:0000313" key="4">
    <source>
        <dbReference type="EMBL" id="MCY3052409.1"/>
    </source>
</evidence>
<protein>
    <submittedName>
        <fullName evidence="4">Spx/MgsR family RNA polymerase-binding regulatory protein</fullName>
    </submittedName>
</protein>
<dbReference type="InterPro" id="IPR036249">
    <property type="entry name" value="Thioredoxin-like_sf"/>
</dbReference>
<dbReference type="PANTHER" id="PTHR30041">
    <property type="entry name" value="ARSENATE REDUCTASE"/>
    <property type="match status" value="1"/>
</dbReference>
<keyword evidence="2" id="KW-0676">Redox-active center</keyword>
<evidence type="ECO:0000313" key="5">
    <source>
        <dbReference type="Proteomes" id="UP001069145"/>
    </source>
</evidence>
<organism evidence="4 5">
    <name type="scientific">Aerococcus urinae</name>
    <dbReference type="NCBI Taxonomy" id="1376"/>
    <lineage>
        <taxon>Bacteria</taxon>
        <taxon>Bacillati</taxon>
        <taxon>Bacillota</taxon>
        <taxon>Bacilli</taxon>
        <taxon>Lactobacillales</taxon>
        <taxon>Aerococcaceae</taxon>
        <taxon>Aerococcus</taxon>
    </lineage>
</organism>
<dbReference type="InterPro" id="IPR006504">
    <property type="entry name" value="Tscrpt_reg_Spx/MgsR"/>
</dbReference>
<accession>A0ABT4C1V7</accession>
<evidence type="ECO:0000256" key="3">
    <source>
        <dbReference type="PROSITE-ProRule" id="PRU01282"/>
    </source>
</evidence>
<dbReference type="SUPFAM" id="SSF52833">
    <property type="entry name" value="Thioredoxin-like"/>
    <property type="match status" value="1"/>
</dbReference>
<dbReference type="Gene3D" id="3.40.30.10">
    <property type="entry name" value="Glutaredoxin"/>
    <property type="match status" value="1"/>
</dbReference>
<evidence type="ECO:0000256" key="2">
    <source>
        <dbReference type="ARBA" id="ARBA00023284"/>
    </source>
</evidence>
<keyword evidence="5" id="KW-1185">Reference proteome</keyword>
<dbReference type="Pfam" id="PF03960">
    <property type="entry name" value="ArsC"/>
    <property type="match status" value="1"/>
</dbReference>
<dbReference type="PROSITE" id="PS51353">
    <property type="entry name" value="ARSC"/>
    <property type="match status" value="1"/>
</dbReference>
<evidence type="ECO:0000256" key="1">
    <source>
        <dbReference type="ARBA" id="ARBA00023157"/>
    </source>
</evidence>
<reference evidence="4" key="1">
    <citation type="submission" date="2022-09" db="EMBL/GenBank/DDBJ databases">
        <title>Aerococcus urinae taxonomy study.</title>
        <authorList>
            <person name="Christensen J."/>
            <person name="Senneby E."/>
        </authorList>
    </citation>
    <scope>NUCLEOTIDE SEQUENCE</scope>
    <source>
        <strain evidence="4">NLD-066-U95</strain>
    </source>
</reference>
<proteinExistence type="inferred from homology"/>
<dbReference type="RefSeq" id="WP_230080666.1">
    <property type="nucleotide sequence ID" value="NZ_CAJHLF010000008.1"/>
</dbReference>
<keyword evidence="1" id="KW-1015">Disulfide bond</keyword>
<dbReference type="EMBL" id="JAOTML010000001">
    <property type="protein sequence ID" value="MCY3052409.1"/>
    <property type="molecule type" value="Genomic_DNA"/>
</dbReference>
<name>A0ABT4C1V7_9LACT</name>
<comment type="similarity">
    <text evidence="3">Belongs to the ArsC family.</text>
</comment>
<dbReference type="NCBIfam" id="TIGR01617">
    <property type="entry name" value="arsC_related"/>
    <property type="match status" value="1"/>
</dbReference>
<sequence>MTVLISLYGLKQCSTSRRVEKAFTEAGVDYQFYDIREQVPSKEDIKRALGSSDRPKQVFNTSGSAYREKNLKDKIDDLSQEEIVNLLASDGMLIKRPLVTDKEVASTGAKEDTVAYWIEKEGK</sequence>
<dbReference type="PANTHER" id="PTHR30041:SF8">
    <property type="entry name" value="PROTEIN YFFB"/>
    <property type="match status" value="1"/>
</dbReference>